<evidence type="ECO:0000256" key="2">
    <source>
        <dbReference type="ARBA" id="ARBA00022553"/>
    </source>
</evidence>
<dbReference type="PANTHER" id="PTHR30578:SF0">
    <property type="entry name" value="ION-TRANSLOCATING OXIDOREDUCTASE COMPLEX SUBUNIT D"/>
    <property type="match status" value="1"/>
</dbReference>
<evidence type="ECO:0000313" key="12">
    <source>
        <dbReference type="Proteomes" id="UP000266313"/>
    </source>
</evidence>
<keyword evidence="9 10" id="KW-0472">Membrane</keyword>
<gene>
    <name evidence="10" type="primary">rnfD</name>
    <name evidence="11" type="ORF">sS8_0425</name>
</gene>
<dbReference type="NCBIfam" id="TIGR01946">
    <property type="entry name" value="rnfD"/>
    <property type="match status" value="1"/>
</dbReference>
<comment type="subunit">
    <text evidence="10">The complex is composed of six subunits: RnfA, RnfB, RnfC, RnfD, RnfE and RnfG.</text>
</comment>
<dbReference type="Proteomes" id="UP000266313">
    <property type="component" value="Chromosome"/>
</dbReference>
<keyword evidence="10" id="KW-0997">Cell inner membrane</keyword>
<dbReference type="KEGG" id="mmai:sS8_0425"/>
<feature type="modified residue" description="FMN phosphoryl threonine" evidence="10">
    <location>
        <position position="180"/>
    </location>
</feature>
<comment type="similarity">
    <text evidence="10">Belongs to the NqrB/RnfD family.</text>
</comment>
<comment type="cofactor">
    <cofactor evidence="10">
        <name>FMN</name>
        <dbReference type="ChEBI" id="CHEBI:58210"/>
    </cofactor>
</comment>
<evidence type="ECO:0000256" key="10">
    <source>
        <dbReference type="HAMAP-Rule" id="MF_00462"/>
    </source>
</evidence>
<dbReference type="GO" id="GO:0005886">
    <property type="term" value="C:plasma membrane"/>
    <property type="evidence" value="ECO:0007669"/>
    <property type="project" value="UniProtKB-SubCell"/>
</dbReference>
<comment type="caution">
    <text evidence="10">Lacks conserved residue(s) required for the propagation of feature annotation.</text>
</comment>
<dbReference type="PANTHER" id="PTHR30578">
    <property type="entry name" value="ELECTRON TRANSPORT COMPLEX PROTEIN RNFD"/>
    <property type="match status" value="1"/>
</dbReference>
<dbReference type="RefSeq" id="WP_119628197.1">
    <property type="nucleotide sequence ID" value="NZ_AP017928.1"/>
</dbReference>
<reference evidence="11 12" key="1">
    <citation type="submission" date="2016-12" db="EMBL/GenBank/DDBJ databases">
        <title>Genome sequencing of Methylocaldum marinum.</title>
        <authorList>
            <person name="Takeuchi M."/>
            <person name="Kamagata Y."/>
            <person name="Hiraoka S."/>
            <person name="Oshima K."/>
            <person name="Hattori M."/>
            <person name="Iwasaki W."/>
        </authorList>
    </citation>
    <scope>NUCLEOTIDE SEQUENCE [LARGE SCALE GENOMIC DNA]</scope>
    <source>
        <strain evidence="11 12">S8</strain>
    </source>
</reference>
<keyword evidence="10" id="KW-1003">Cell membrane</keyword>
<name>A0A286P419_9GAMM</name>
<feature type="transmembrane region" description="Helical" evidence="10">
    <location>
        <begin position="43"/>
        <end position="61"/>
    </location>
</feature>
<dbReference type="EC" id="7.-.-.-" evidence="10"/>
<keyword evidence="12" id="KW-1185">Reference proteome</keyword>
<evidence type="ECO:0000256" key="1">
    <source>
        <dbReference type="ARBA" id="ARBA00022448"/>
    </source>
</evidence>
<feature type="transmembrane region" description="Helical" evidence="10">
    <location>
        <begin position="234"/>
        <end position="254"/>
    </location>
</feature>
<keyword evidence="7 10" id="KW-0249">Electron transport</keyword>
<evidence type="ECO:0000256" key="6">
    <source>
        <dbReference type="ARBA" id="ARBA00022967"/>
    </source>
</evidence>
<evidence type="ECO:0000256" key="3">
    <source>
        <dbReference type="ARBA" id="ARBA00022630"/>
    </source>
</evidence>
<dbReference type="InterPro" id="IPR011303">
    <property type="entry name" value="RnfD_bac"/>
</dbReference>
<organism evidence="11 12">
    <name type="scientific">Methylocaldum marinum</name>
    <dbReference type="NCBI Taxonomy" id="1432792"/>
    <lineage>
        <taxon>Bacteria</taxon>
        <taxon>Pseudomonadati</taxon>
        <taxon>Pseudomonadota</taxon>
        <taxon>Gammaproteobacteria</taxon>
        <taxon>Methylococcales</taxon>
        <taxon>Methylococcaceae</taxon>
        <taxon>Methylocaldum</taxon>
    </lineage>
</organism>
<keyword evidence="8 10" id="KW-1133">Transmembrane helix</keyword>
<dbReference type="InterPro" id="IPR004338">
    <property type="entry name" value="NqrB/RnfD"/>
</dbReference>
<keyword evidence="6 10" id="KW-1278">Translocase</keyword>
<keyword evidence="1 10" id="KW-0813">Transport</keyword>
<keyword evidence="2 10" id="KW-0597">Phosphoprotein</keyword>
<dbReference type="OrthoDB" id="9776359at2"/>
<dbReference type="Pfam" id="PF03116">
    <property type="entry name" value="NQR2_RnfD_RnfE"/>
    <property type="match status" value="1"/>
</dbReference>
<dbReference type="HAMAP" id="MF_00462">
    <property type="entry name" value="RsxD_RnfD"/>
    <property type="match status" value="1"/>
</dbReference>
<comment type="subcellular location">
    <subcellularLocation>
        <location evidence="10">Cell inner membrane</location>
        <topology evidence="10">Multi-pass membrane protein</topology>
    </subcellularLocation>
</comment>
<feature type="transmembrane region" description="Helical" evidence="10">
    <location>
        <begin position="260"/>
        <end position="280"/>
    </location>
</feature>
<keyword evidence="4 10" id="KW-0288">FMN</keyword>
<comment type="function">
    <text evidence="10">Part of a membrane-bound complex that couples electron transfer with translocation of ions across the membrane.</text>
</comment>
<evidence type="ECO:0000313" key="11">
    <source>
        <dbReference type="EMBL" id="BBA32391.1"/>
    </source>
</evidence>
<evidence type="ECO:0000256" key="8">
    <source>
        <dbReference type="ARBA" id="ARBA00022989"/>
    </source>
</evidence>
<protein>
    <recommendedName>
        <fullName evidence="10">Ion-translocating oxidoreductase complex subunit D</fullName>
        <ecNumber evidence="10">7.-.-.-</ecNumber>
    </recommendedName>
    <alternativeName>
        <fullName evidence="10">Rnf electron transport complex subunit D</fullName>
    </alternativeName>
</protein>
<feature type="transmembrane region" description="Helical" evidence="10">
    <location>
        <begin position="292"/>
        <end position="310"/>
    </location>
</feature>
<dbReference type="AlphaFoldDB" id="A0A286P419"/>
<dbReference type="NCBIfam" id="NF002011">
    <property type="entry name" value="PRK00816.1"/>
    <property type="match status" value="1"/>
</dbReference>
<proteinExistence type="inferred from homology"/>
<feature type="transmembrane region" description="Helical" evidence="10">
    <location>
        <begin position="73"/>
        <end position="89"/>
    </location>
</feature>
<sequence length="343" mass="36882">MHFPTAQAPYLAPINSVSRIMLTVQVALIPGLAALVWQFGSGVLVQCLIALVAAALGEAAMLSLRRRPAVPALKDYSAALTAILLAVSLPPLAPWWLTAFGTLFAIIIGKHLYGGLGYNPFNPAMVGYAVLLISFPQHMTAWLPPRELSGAALGFADAWTAIFSRTLPSELTFDALAMATPLDTLKTQLGLDRSLDEIQTGALFSGIGSRGWQWVNFGFLLGGLWLLKRGLIAWQIPVGFLSALFAMALIFFLIEPAVYPTPLFHCFSGATMLGAFFIATDPVTASTTPRGRLIYGASIGLLVFVIRSWGGYPDGVAFAVLLLNLAAPTIDHYTRPRVYGYPK</sequence>
<accession>A0A286P419</accession>
<dbReference type="GO" id="GO:0022900">
    <property type="term" value="P:electron transport chain"/>
    <property type="evidence" value="ECO:0007669"/>
    <property type="project" value="UniProtKB-UniRule"/>
</dbReference>
<dbReference type="GO" id="GO:0055085">
    <property type="term" value="P:transmembrane transport"/>
    <property type="evidence" value="ECO:0007669"/>
    <property type="project" value="InterPro"/>
</dbReference>
<evidence type="ECO:0000256" key="9">
    <source>
        <dbReference type="ARBA" id="ARBA00023136"/>
    </source>
</evidence>
<evidence type="ECO:0000256" key="7">
    <source>
        <dbReference type="ARBA" id="ARBA00022982"/>
    </source>
</evidence>
<evidence type="ECO:0000256" key="4">
    <source>
        <dbReference type="ARBA" id="ARBA00022643"/>
    </source>
</evidence>
<keyword evidence="3 10" id="KW-0285">Flavoprotein</keyword>
<evidence type="ECO:0000256" key="5">
    <source>
        <dbReference type="ARBA" id="ARBA00022692"/>
    </source>
</evidence>
<keyword evidence="5 10" id="KW-0812">Transmembrane</keyword>
<feature type="transmembrane region" description="Helical" evidence="10">
    <location>
        <begin position="20"/>
        <end position="37"/>
    </location>
</feature>
<dbReference type="EMBL" id="AP017928">
    <property type="protein sequence ID" value="BBA32391.1"/>
    <property type="molecule type" value="Genomic_DNA"/>
</dbReference>